<dbReference type="EMBL" id="LAZR01001940">
    <property type="protein sequence ID" value="KKN36827.1"/>
    <property type="molecule type" value="Genomic_DNA"/>
</dbReference>
<evidence type="ECO:0000313" key="1">
    <source>
        <dbReference type="EMBL" id="KKN36827.1"/>
    </source>
</evidence>
<name>A0A0F9QIJ9_9ZZZZ</name>
<organism evidence="1">
    <name type="scientific">marine sediment metagenome</name>
    <dbReference type="NCBI Taxonomy" id="412755"/>
    <lineage>
        <taxon>unclassified sequences</taxon>
        <taxon>metagenomes</taxon>
        <taxon>ecological metagenomes</taxon>
    </lineage>
</organism>
<reference evidence="1" key="1">
    <citation type="journal article" date="2015" name="Nature">
        <title>Complex archaea that bridge the gap between prokaryotes and eukaryotes.</title>
        <authorList>
            <person name="Spang A."/>
            <person name="Saw J.H."/>
            <person name="Jorgensen S.L."/>
            <person name="Zaremba-Niedzwiedzka K."/>
            <person name="Martijn J."/>
            <person name="Lind A.E."/>
            <person name="van Eijk R."/>
            <person name="Schleper C."/>
            <person name="Guy L."/>
            <person name="Ettema T.J."/>
        </authorList>
    </citation>
    <scope>NUCLEOTIDE SEQUENCE</scope>
</reference>
<proteinExistence type="predicted"/>
<accession>A0A0F9QIJ9</accession>
<sequence length="55" mass="6747">MVDIDLIFVVIEFFKPSQILRKNLFKKLNKKRYIDLNIESIKIELRFQSGYRRDN</sequence>
<comment type="caution">
    <text evidence="1">The sequence shown here is derived from an EMBL/GenBank/DDBJ whole genome shotgun (WGS) entry which is preliminary data.</text>
</comment>
<protein>
    <submittedName>
        <fullName evidence="1">Uncharacterized protein</fullName>
    </submittedName>
</protein>
<gene>
    <name evidence="1" type="ORF">LCGC14_0769800</name>
</gene>
<dbReference type="AlphaFoldDB" id="A0A0F9QIJ9"/>